<gene>
    <name evidence="4" type="ORF">FHX74_001941</name>
</gene>
<dbReference type="Gene3D" id="3.10.620.30">
    <property type="match status" value="1"/>
</dbReference>
<evidence type="ECO:0000259" key="3">
    <source>
        <dbReference type="SMART" id="SM00460"/>
    </source>
</evidence>
<feature type="transmembrane region" description="Helical" evidence="2">
    <location>
        <begin position="56"/>
        <end position="78"/>
    </location>
</feature>
<dbReference type="InterPro" id="IPR038765">
    <property type="entry name" value="Papain-like_cys_pep_sf"/>
</dbReference>
<dbReference type="Pfam" id="PF01841">
    <property type="entry name" value="Transglut_core"/>
    <property type="match status" value="1"/>
</dbReference>
<dbReference type="InterPro" id="IPR052901">
    <property type="entry name" value="Bact_TGase-like"/>
</dbReference>
<comment type="caution">
    <text evidence="4">The sequence shown here is derived from an EMBL/GenBank/DDBJ whole genome shotgun (WGS) entry which is preliminary data.</text>
</comment>
<dbReference type="PANTHER" id="PTHR42736:SF1">
    <property type="entry name" value="PROTEIN-GLUTAMINE GAMMA-GLUTAMYLTRANSFERASE"/>
    <property type="match status" value="1"/>
</dbReference>
<proteinExistence type="predicted"/>
<name>A0A7W3P5W4_9ACTN</name>
<dbReference type="PANTHER" id="PTHR42736">
    <property type="entry name" value="PROTEIN-GLUTAMINE GAMMA-GLUTAMYLTRANSFERASE"/>
    <property type="match status" value="1"/>
</dbReference>
<keyword evidence="2" id="KW-0472">Membrane</keyword>
<reference evidence="4 5" key="1">
    <citation type="submission" date="2020-07" db="EMBL/GenBank/DDBJ databases">
        <title>Sequencing the genomes of 1000 actinobacteria strains.</title>
        <authorList>
            <person name="Klenk H.-P."/>
        </authorList>
    </citation>
    <scope>NUCLEOTIDE SEQUENCE [LARGE SCALE GENOMIC DNA]</scope>
    <source>
        <strain evidence="4 5">DSM 100723</strain>
    </source>
</reference>
<feature type="transmembrane region" description="Helical" evidence="2">
    <location>
        <begin position="603"/>
        <end position="622"/>
    </location>
</feature>
<dbReference type="SMART" id="SM00460">
    <property type="entry name" value="TGc"/>
    <property type="match status" value="1"/>
</dbReference>
<dbReference type="GO" id="GO:0006508">
    <property type="term" value="P:proteolysis"/>
    <property type="evidence" value="ECO:0007669"/>
    <property type="project" value="UniProtKB-KW"/>
</dbReference>
<evidence type="ECO:0000313" key="5">
    <source>
        <dbReference type="Proteomes" id="UP000523079"/>
    </source>
</evidence>
<feature type="region of interest" description="Disordered" evidence="1">
    <location>
        <begin position="543"/>
        <end position="595"/>
    </location>
</feature>
<keyword evidence="2" id="KW-1133">Transmembrane helix</keyword>
<dbReference type="RefSeq" id="WP_182559924.1">
    <property type="nucleotide sequence ID" value="NZ_JACGWT010000003.1"/>
</dbReference>
<feature type="compositionally biased region" description="Polar residues" evidence="1">
    <location>
        <begin position="553"/>
        <end position="595"/>
    </location>
</feature>
<dbReference type="EMBL" id="JACGWT010000003">
    <property type="protein sequence ID" value="MBA8794322.1"/>
    <property type="molecule type" value="Genomic_DNA"/>
</dbReference>
<dbReference type="InterPro" id="IPR002931">
    <property type="entry name" value="Transglutaminase-like"/>
</dbReference>
<dbReference type="AlphaFoldDB" id="A0A7W3P5W4"/>
<keyword evidence="4" id="KW-0645">Protease</keyword>
<accession>A0A7W3P5W4</accession>
<feature type="transmembrane region" description="Helical" evidence="2">
    <location>
        <begin position="7"/>
        <end position="25"/>
    </location>
</feature>
<evidence type="ECO:0000313" key="4">
    <source>
        <dbReference type="EMBL" id="MBA8794322.1"/>
    </source>
</evidence>
<protein>
    <submittedName>
        <fullName evidence="4">Transglutaminase-like putative cysteine protease</fullName>
    </submittedName>
</protein>
<dbReference type="SUPFAM" id="SSF54001">
    <property type="entry name" value="Cysteine proteinases"/>
    <property type="match status" value="1"/>
</dbReference>
<organism evidence="4 5">
    <name type="scientific">Microlunatus kandeliicorticis</name>
    <dbReference type="NCBI Taxonomy" id="1759536"/>
    <lineage>
        <taxon>Bacteria</taxon>
        <taxon>Bacillati</taxon>
        <taxon>Actinomycetota</taxon>
        <taxon>Actinomycetes</taxon>
        <taxon>Propionibacteriales</taxon>
        <taxon>Propionibacteriaceae</taxon>
        <taxon>Microlunatus</taxon>
    </lineage>
</organism>
<dbReference type="InterPro" id="IPR021878">
    <property type="entry name" value="TgpA_N"/>
</dbReference>
<keyword evidence="2" id="KW-0812">Transmembrane</keyword>
<sequence>MKDTDRSALAVAIAMVLASFVLHPLTQDSSYLGLSWVLIVLLGVVSVVLRRLHANSAVVFGAQLGVWAVATLVIAAQLPAVRSETGLFDHVGALFGSAVGHMQTQSAPMTPNDGVKLLFVSCLALIAVLTDLLVLGLRRPALGLAPTATVFLIPALGLGQDTGIGPFLLIGFGYLAVLIAEGLNANARWTRGLSRDSADEHGTADPVVWRAAAYIGLPALVLVTVLGMLLPTISLGGFGFGNGPGNGGGPIQLADPTLDLKRNLTEPRNRPVLEYRTDNNDPLYLRLASLPAFSRAGWTNAQTPLQQGPDFPAVPGMADTDTRQRSTRITVTDFASEYLPMPYAPRSVDVQGSWGIDPNSLVMVSSNRNPRARADASNGLTYTVQSVDIDPTAADLAASGVGTPVDSETTLAVPSDLPPRITELAKRITASGDTASAKAALLQAYFRSTKNFTYSTAPQPGSGYQALTNFLFEDKKGYCEQFAASMALMARIVGIPSRVAVGFLPGERDGDHWTVSVKDMHAWPELYFSGYGWVRYEPTPSSVTGTAPAWSVRGTTPSQSESDSEPSTRATTRSQPSAPASNRANEQQTAPVTQAPTHPLRNVLIGLAVLVGLAVLAAPASIRIRRRGHRFDRDREPSEQVEGAWSEVRDTVIDYGGSWPSGSPRTIGAQVGDRLEPSESEAMGRLAVLVERSRYAQTFDDDLDRELSAMTSEIRRGLAEPQPWHRRMAALLVPRSVFRGLLRFRRRT</sequence>
<keyword evidence="5" id="KW-1185">Reference proteome</keyword>
<evidence type="ECO:0000256" key="2">
    <source>
        <dbReference type="SAM" id="Phobius"/>
    </source>
</evidence>
<dbReference type="Pfam" id="PF11992">
    <property type="entry name" value="TgpA_N"/>
    <property type="match status" value="1"/>
</dbReference>
<feature type="transmembrane region" description="Helical" evidence="2">
    <location>
        <begin position="141"/>
        <end position="158"/>
    </location>
</feature>
<keyword evidence="4" id="KW-0378">Hydrolase</keyword>
<evidence type="ECO:0000256" key="1">
    <source>
        <dbReference type="SAM" id="MobiDB-lite"/>
    </source>
</evidence>
<feature type="domain" description="Transglutaminase-like" evidence="3">
    <location>
        <begin position="471"/>
        <end position="540"/>
    </location>
</feature>
<dbReference type="GO" id="GO:0008233">
    <property type="term" value="F:peptidase activity"/>
    <property type="evidence" value="ECO:0007669"/>
    <property type="project" value="UniProtKB-KW"/>
</dbReference>
<feature type="transmembrane region" description="Helical" evidence="2">
    <location>
        <begin position="207"/>
        <end position="230"/>
    </location>
</feature>
<dbReference type="Proteomes" id="UP000523079">
    <property type="component" value="Unassembled WGS sequence"/>
</dbReference>
<feature type="transmembrane region" description="Helical" evidence="2">
    <location>
        <begin position="31"/>
        <end position="49"/>
    </location>
</feature>
<feature type="transmembrane region" description="Helical" evidence="2">
    <location>
        <begin position="117"/>
        <end position="134"/>
    </location>
</feature>
<feature type="transmembrane region" description="Helical" evidence="2">
    <location>
        <begin position="164"/>
        <end position="186"/>
    </location>
</feature>